<proteinExistence type="predicted"/>
<protein>
    <submittedName>
        <fullName evidence="1">Uncharacterized protein</fullName>
    </submittedName>
</protein>
<gene>
    <name evidence="1" type="ORF">PAXINDRAFT_15522</name>
</gene>
<reference evidence="1 2" key="1">
    <citation type="submission" date="2014-06" db="EMBL/GenBank/DDBJ databases">
        <authorList>
            <consortium name="DOE Joint Genome Institute"/>
            <person name="Kuo A."/>
            <person name="Kohler A."/>
            <person name="Nagy L.G."/>
            <person name="Floudas D."/>
            <person name="Copeland A."/>
            <person name="Barry K.W."/>
            <person name="Cichocki N."/>
            <person name="Veneault-Fourrey C."/>
            <person name="LaButti K."/>
            <person name="Lindquist E.A."/>
            <person name="Lipzen A."/>
            <person name="Lundell T."/>
            <person name="Morin E."/>
            <person name="Murat C."/>
            <person name="Sun H."/>
            <person name="Tunlid A."/>
            <person name="Henrissat B."/>
            <person name="Grigoriev I.V."/>
            <person name="Hibbett D.S."/>
            <person name="Martin F."/>
            <person name="Nordberg H.P."/>
            <person name="Cantor M.N."/>
            <person name="Hua S.X."/>
        </authorList>
    </citation>
    <scope>NUCLEOTIDE SEQUENCE [LARGE SCALE GENOMIC DNA]</scope>
    <source>
        <strain evidence="1 2">ATCC 200175</strain>
    </source>
</reference>
<evidence type="ECO:0000313" key="2">
    <source>
        <dbReference type="Proteomes" id="UP000053647"/>
    </source>
</evidence>
<organism evidence="1 2">
    <name type="scientific">Paxillus involutus ATCC 200175</name>
    <dbReference type="NCBI Taxonomy" id="664439"/>
    <lineage>
        <taxon>Eukaryota</taxon>
        <taxon>Fungi</taxon>
        <taxon>Dikarya</taxon>
        <taxon>Basidiomycota</taxon>
        <taxon>Agaricomycotina</taxon>
        <taxon>Agaricomycetes</taxon>
        <taxon>Agaricomycetidae</taxon>
        <taxon>Boletales</taxon>
        <taxon>Paxilineae</taxon>
        <taxon>Paxillaceae</taxon>
        <taxon>Paxillus</taxon>
    </lineage>
</organism>
<reference evidence="2" key="2">
    <citation type="submission" date="2015-01" db="EMBL/GenBank/DDBJ databases">
        <title>Evolutionary Origins and Diversification of the Mycorrhizal Mutualists.</title>
        <authorList>
            <consortium name="DOE Joint Genome Institute"/>
            <consortium name="Mycorrhizal Genomics Consortium"/>
            <person name="Kohler A."/>
            <person name="Kuo A."/>
            <person name="Nagy L.G."/>
            <person name="Floudas D."/>
            <person name="Copeland A."/>
            <person name="Barry K.W."/>
            <person name="Cichocki N."/>
            <person name="Veneault-Fourrey C."/>
            <person name="LaButti K."/>
            <person name="Lindquist E.A."/>
            <person name="Lipzen A."/>
            <person name="Lundell T."/>
            <person name="Morin E."/>
            <person name="Murat C."/>
            <person name="Riley R."/>
            <person name="Ohm R."/>
            <person name="Sun H."/>
            <person name="Tunlid A."/>
            <person name="Henrissat B."/>
            <person name="Grigoriev I.V."/>
            <person name="Hibbett D.S."/>
            <person name="Martin F."/>
        </authorList>
    </citation>
    <scope>NUCLEOTIDE SEQUENCE [LARGE SCALE GENOMIC DNA]</scope>
    <source>
        <strain evidence="2">ATCC 200175</strain>
    </source>
</reference>
<evidence type="ECO:0000313" key="1">
    <source>
        <dbReference type="EMBL" id="KIJ11612.1"/>
    </source>
</evidence>
<dbReference type="EMBL" id="KN819376">
    <property type="protein sequence ID" value="KIJ11612.1"/>
    <property type="molecule type" value="Genomic_DNA"/>
</dbReference>
<accession>A0A0C9TV40</accession>
<dbReference type="Proteomes" id="UP000053647">
    <property type="component" value="Unassembled WGS sequence"/>
</dbReference>
<dbReference type="AlphaFoldDB" id="A0A0C9TV40"/>
<name>A0A0C9TV40_PAXIN</name>
<keyword evidence="2" id="KW-1185">Reference proteome</keyword>
<dbReference type="HOGENOM" id="CLU_2347334_0_0_1"/>
<sequence>MAAEFSQQSQWCFLRDMTEIAAMLSLQTSQWPLSPSAFRARCMLNSPGDEEETGGCDSDEVPGGEAVGETAARGLTLKSPKKSRKMQARITAVAQAK</sequence>